<sequence length="101" mass="11381">MLSHHHELPLSSLSFVAPFRPTCNDRAFLVRATSWATRYALPQFAANGKTRCYVEHHLSWQRFFIQVGGNHSSVSIGTCQPGRDPTVIEEPPNLERSVMST</sequence>
<dbReference type="Proteomes" id="UP001634007">
    <property type="component" value="Unassembled WGS sequence"/>
</dbReference>
<name>A0ABD3L228_EUCGL</name>
<evidence type="ECO:0000313" key="3">
    <source>
        <dbReference type="Proteomes" id="UP001634007"/>
    </source>
</evidence>
<reference evidence="2 3" key="1">
    <citation type="submission" date="2024-11" db="EMBL/GenBank/DDBJ databases">
        <title>Chromosome-level genome assembly of Eucalyptus globulus Labill. provides insights into its genome evolution.</title>
        <authorList>
            <person name="Li X."/>
        </authorList>
    </citation>
    <scope>NUCLEOTIDE SEQUENCE [LARGE SCALE GENOMIC DNA]</scope>
    <source>
        <strain evidence="2">CL2024</strain>
        <tissue evidence="2">Fresh tender leaves</tissue>
    </source>
</reference>
<protein>
    <submittedName>
        <fullName evidence="2">Uncharacterized protein</fullName>
    </submittedName>
</protein>
<comment type="caution">
    <text evidence="2">The sequence shown here is derived from an EMBL/GenBank/DDBJ whole genome shotgun (WGS) entry which is preliminary data.</text>
</comment>
<accession>A0ABD3L228</accession>
<organism evidence="2 3">
    <name type="scientific">Eucalyptus globulus</name>
    <name type="common">Tasmanian blue gum</name>
    <dbReference type="NCBI Taxonomy" id="34317"/>
    <lineage>
        <taxon>Eukaryota</taxon>
        <taxon>Viridiplantae</taxon>
        <taxon>Streptophyta</taxon>
        <taxon>Embryophyta</taxon>
        <taxon>Tracheophyta</taxon>
        <taxon>Spermatophyta</taxon>
        <taxon>Magnoliopsida</taxon>
        <taxon>eudicotyledons</taxon>
        <taxon>Gunneridae</taxon>
        <taxon>Pentapetalae</taxon>
        <taxon>rosids</taxon>
        <taxon>malvids</taxon>
        <taxon>Myrtales</taxon>
        <taxon>Myrtaceae</taxon>
        <taxon>Myrtoideae</taxon>
        <taxon>Eucalypteae</taxon>
        <taxon>Eucalyptus</taxon>
    </lineage>
</organism>
<keyword evidence="3" id="KW-1185">Reference proteome</keyword>
<evidence type="ECO:0000256" key="1">
    <source>
        <dbReference type="SAM" id="MobiDB-lite"/>
    </source>
</evidence>
<feature type="region of interest" description="Disordered" evidence="1">
    <location>
        <begin position="76"/>
        <end position="101"/>
    </location>
</feature>
<dbReference type="EMBL" id="JBJKBG010000004">
    <property type="protein sequence ID" value="KAL3742200.1"/>
    <property type="molecule type" value="Genomic_DNA"/>
</dbReference>
<evidence type="ECO:0000313" key="2">
    <source>
        <dbReference type="EMBL" id="KAL3742200.1"/>
    </source>
</evidence>
<proteinExistence type="predicted"/>
<dbReference type="AlphaFoldDB" id="A0ABD3L228"/>
<gene>
    <name evidence="2" type="ORF">ACJRO7_017650</name>
</gene>